<dbReference type="GO" id="GO:0005886">
    <property type="term" value="C:plasma membrane"/>
    <property type="evidence" value="ECO:0007669"/>
    <property type="project" value="UniProtKB-SubCell"/>
</dbReference>
<feature type="transmembrane region" description="Helical" evidence="7">
    <location>
        <begin position="252"/>
        <end position="276"/>
    </location>
</feature>
<feature type="transmembrane region" description="Helical" evidence="7">
    <location>
        <begin position="113"/>
        <end position="130"/>
    </location>
</feature>
<keyword evidence="2" id="KW-1003">Cell membrane</keyword>
<dbReference type="NCBIfam" id="NF037997">
    <property type="entry name" value="Na_Pi_symport"/>
    <property type="match status" value="1"/>
</dbReference>
<proteinExistence type="predicted"/>
<dbReference type="EMBL" id="SZVP01000005">
    <property type="protein sequence ID" value="TMM45732.1"/>
    <property type="molecule type" value="Genomic_DNA"/>
</dbReference>
<feature type="transmembrane region" description="Helical" evidence="7">
    <location>
        <begin position="52"/>
        <end position="76"/>
    </location>
</feature>
<evidence type="ECO:0000256" key="2">
    <source>
        <dbReference type="ARBA" id="ARBA00022475"/>
    </source>
</evidence>
<reference evidence="8 9" key="1">
    <citation type="submission" date="2019-05" db="EMBL/GenBank/DDBJ databases">
        <title>Colwellia ponticola sp. nov., isolated from seawater.</title>
        <authorList>
            <person name="Yoon J.-H."/>
        </authorList>
    </citation>
    <scope>NUCLEOTIDE SEQUENCE [LARGE SCALE GENOMIC DNA]</scope>
    <source>
        <strain evidence="8 9">OISW-25</strain>
    </source>
</reference>
<keyword evidence="9" id="KW-1185">Reference proteome</keyword>
<dbReference type="GO" id="GO:0044341">
    <property type="term" value="P:sodium-dependent phosphate transport"/>
    <property type="evidence" value="ECO:0007669"/>
    <property type="project" value="InterPro"/>
</dbReference>
<dbReference type="PANTHER" id="PTHR10010">
    <property type="entry name" value="SOLUTE CARRIER FAMILY 34 SODIUM PHOSPHATE , MEMBER 2-RELATED"/>
    <property type="match status" value="1"/>
</dbReference>
<dbReference type="Proteomes" id="UP000307702">
    <property type="component" value="Unassembled WGS sequence"/>
</dbReference>
<feature type="transmembrane region" description="Helical" evidence="7">
    <location>
        <begin position="288"/>
        <end position="309"/>
    </location>
</feature>
<feature type="region of interest" description="Disordered" evidence="6">
    <location>
        <begin position="537"/>
        <end position="556"/>
    </location>
</feature>
<evidence type="ECO:0000256" key="1">
    <source>
        <dbReference type="ARBA" id="ARBA00004651"/>
    </source>
</evidence>
<dbReference type="GO" id="GO:0005436">
    <property type="term" value="F:sodium:phosphate symporter activity"/>
    <property type="evidence" value="ECO:0007669"/>
    <property type="project" value="InterPro"/>
</dbReference>
<evidence type="ECO:0000313" key="9">
    <source>
        <dbReference type="Proteomes" id="UP000307702"/>
    </source>
</evidence>
<dbReference type="InterPro" id="IPR003841">
    <property type="entry name" value="Na/Pi_transpt"/>
</dbReference>
<dbReference type="PANTHER" id="PTHR10010:SF46">
    <property type="entry name" value="SODIUM-DEPENDENT PHOSPHATE TRANSPORT PROTEIN 2B"/>
    <property type="match status" value="1"/>
</dbReference>
<organism evidence="8 9">
    <name type="scientific">Colwellia ponticola</name>
    <dbReference type="NCBI Taxonomy" id="2304625"/>
    <lineage>
        <taxon>Bacteria</taxon>
        <taxon>Pseudomonadati</taxon>
        <taxon>Pseudomonadota</taxon>
        <taxon>Gammaproteobacteria</taxon>
        <taxon>Alteromonadales</taxon>
        <taxon>Colwelliaceae</taxon>
        <taxon>Colwellia</taxon>
    </lineage>
</organism>
<comment type="caution">
    <text evidence="8">The sequence shown here is derived from an EMBL/GenBank/DDBJ whole genome shotgun (WGS) entry which is preliminary data.</text>
</comment>
<dbReference type="RefSeq" id="WP_138622151.1">
    <property type="nucleotide sequence ID" value="NZ_SZVP01000005.1"/>
</dbReference>
<comment type="subcellular location">
    <subcellularLocation>
        <location evidence="1">Cell membrane</location>
        <topology evidence="1">Multi-pass membrane protein</topology>
    </subcellularLocation>
</comment>
<evidence type="ECO:0000313" key="8">
    <source>
        <dbReference type="EMBL" id="TMM45732.1"/>
    </source>
</evidence>
<sequence length="556" mass="59756">MGDIIASLGSLLGGLGLFLLAIKMMTDGLQRSAGSSLRKVLSNSTDTPFKGIVSGFTMTALVQSSSAVTVASIGFVNAGLLTMRQTLGIIYGANIGTTITGWLVAFIGFKLDVQAFALPLIGIGMALQLIKNARRLAAFGIALVGFGLFFLGIDVLKDTFEGLVTTFDITQISVNGVEAIVIFLFVGIAMTVLTQSSSAAIALTITAAASSLIDINTAAAMVIGANVGTTSTALLASIGATANAKRVALAQVLFNLGTAIVALLLMPLMLIIIDALSNHLAMAADPAITLALFHTIFNVLGVMLIFPLNKVMATFLEKRFISRDQASSLPKFLDKTLVATPVLAVNAVVMELDSIEQRVRILVKQLIQLQYPVSNDEAKQVKPLLLLVSQFIGSLERNETSAETTNQLATLLRINQYLFSGIKCAIVFDEKHMQSLILANETVHSEFALFQQDLLQTLAAETNYDRAEAQVFVQRRHDIMKVMILKEAAEGRLNFEVMLVNLDALADLLEMTLLLLKARKYLQQLIIDTHLSNPEINTADSEPIDSDEVNNTPALL</sequence>
<name>A0A8H2JNV8_9GAMM</name>
<evidence type="ECO:0000256" key="4">
    <source>
        <dbReference type="ARBA" id="ARBA00022989"/>
    </source>
</evidence>
<protein>
    <submittedName>
        <fullName evidence="8">Na/Pi cotransporter family protein</fullName>
    </submittedName>
</protein>
<feature type="transmembrane region" description="Helical" evidence="7">
    <location>
        <begin position="176"/>
        <end position="193"/>
    </location>
</feature>
<gene>
    <name evidence="8" type="ORF">FCS21_07885</name>
</gene>
<dbReference type="Pfam" id="PF02690">
    <property type="entry name" value="Na_Pi_cotrans"/>
    <property type="match status" value="1"/>
</dbReference>
<dbReference type="InterPro" id="IPR004633">
    <property type="entry name" value="NaPi_cotrn-rel/YqeW-like"/>
</dbReference>
<evidence type="ECO:0000256" key="6">
    <source>
        <dbReference type="SAM" id="MobiDB-lite"/>
    </source>
</evidence>
<dbReference type="NCBIfam" id="TIGR00704">
    <property type="entry name" value="NaPi_cotrn_rel"/>
    <property type="match status" value="1"/>
</dbReference>
<feature type="transmembrane region" description="Helical" evidence="7">
    <location>
        <begin position="137"/>
        <end position="156"/>
    </location>
</feature>
<evidence type="ECO:0000256" key="7">
    <source>
        <dbReference type="SAM" id="Phobius"/>
    </source>
</evidence>
<feature type="transmembrane region" description="Helical" evidence="7">
    <location>
        <begin position="88"/>
        <end position="107"/>
    </location>
</feature>
<keyword evidence="5 7" id="KW-0472">Membrane</keyword>
<evidence type="ECO:0000256" key="3">
    <source>
        <dbReference type="ARBA" id="ARBA00022692"/>
    </source>
</evidence>
<dbReference type="OrthoDB" id="9763003at2"/>
<keyword evidence="3 7" id="KW-0812">Transmembrane</keyword>
<dbReference type="AlphaFoldDB" id="A0A8H2JNV8"/>
<evidence type="ECO:0000256" key="5">
    <source>
        <dbReference type="ARBA" id="ARBA00023136"/>
    </source>
</evidence>
<keyword evidence="4 7" id="KW-1133">Transmembrane helix</keyword>
<accession>A0A8H2JNV8</accession>